<dbReference type="RefSeq" id="WP_398273546.1">
    <property type="nucleotide sequence ID" value="NZ_JBITLV010000001.1"/>
</dbReference>
<protein>
    <submittedName>
        <fullName evidence="1">Uncharacterized protein</fullName>
    </submittedName>
</protein>
<reference evidence="1 2" key="1">
    <citation type="submission" date="2024-10" db="EMBL/GenBank/DDBJ databases">
        <title>The Natural Products Discovery Center: Release of the First 8490 Sequenced Strains for Exploring Actinobacteria Biosynthetic Diversity.</title>
        <authorList>
            <person name="Kalkreuter E."/>
            <person name="Kautsar S.A."/>
            <person name="Yang D."/>
            <person name="Bader C.D."/>
            <person name="Teijaro C.N."/>
            <person name="Fluegel L."/>
            <person name="Davis C.M."/>
            <person name="Simpson J.R."/>
            <person name="Lauterbach L."/>
            <person name="Steele A.D."/>
            <person name="Gui C."/>
            <person name="Meng S."/>
            <person name="Li G."/>
            <person name="Viehrig K."/>
            <person name="Ye F."/>
            <person name="Su P."/>
            <person name="Kiefer A.F."/>
            <person name="Nichols A."/>
            <person name="Cepeda A.J."/>
            <person name="Yan W."/>
            <person name="Fan B."/>
            <person name="Jiang Y."/>
            <person name="Adhikari A."/>
            <person name="Zheng C.-J."/>
            <person name="Schuster L."/>
            <person name="Cowan T.M."/>
            <person name="Smanski M.J."/>
            <person name="Chevrette M.G."/>
            <person name="De Carvalho L.P.S."/>
            <person name="Shen B."/>
        </authorList>
    </citation>
    <scope>NUCLEOTIDE SEQUENCE [LARGE SCALE GENOMIC DNA]</scope>
    <source>
        <strain evidence="1 2">NPDC049639</strain>
    </source>
</reference>
<accession>A0ABW8AGN9</accession>
<evidence type="ECO:0000313" key="2">
    <source>
        <dbReference type="Proteomes" id="UP001612915"/>
    </source>
</evidence>
<gene>
    <name evidence="1" type="ORF">ACIB24_00450</name>
</gene>
<organism evidence="1 2">
    <name type="scientific">Spongisporangium articulatum</name>
    <dbReference type="NCBI Taxonomy" id="3362603"/>
    <lineage>
        <taxon>Bacteria</taxon>
        <taxon>Bacillati</taxon>
        <taxon>Actinomycetota</taxon>
        <taxon>Actinomycetes</taxon>
        <taxon>Kineosporiales</taxon>
        <taxon>Kineosporiaceae</taxon>
        <taxon>Spongisporangium</taxon>
    </lineage>
</organism>
<comment type="caution">
    <text evidence="1">The sequence shown here is derived from an EMBL/GenBank/DDBJ whole genome shotgun (WGS) entry which is preliminary data.</text>
</comment>
<name>A0ABW8AGN9_9ACTN</name>
<evidence type="ECO:0000313" key="1">
    <source>
        <dbReference type="EMBL" id="MFI7585525.1"/>
    </source>
</evidence>
<proteinExistence type="predicted"/>
<sequence length="199" mass="22058">MADEELEETQWTTPARAAYVVAVEAAVQALRAHAERVHEREGKADELGAYFESTEELRAALDGLSEAEFDLTGSFPFVLTGYDEDDEGEFEDFDGDDLGTELDGEEPVESFLTVEYRAQFAVVDREGLLRAGREAYREAWPDAGDEDAETEVPAVTNAVGELLHVHGLAALDADVDYLEPRWHEVSVSESDEEIDPDEE</sequence>
<keyword evidence="2" id="KW-1185">Reference proteome</keyword>
<dbReference type="EMBL" id="JBITLV010000001">
    <property type="protein sequence ID" value="MFI7585525.1"/>
    <property type="molecule type" value="Genomic_DNA"/>
</dbReference>
<dbReference type="Proteomes" id="UP001612915">
    <property type="component" value="Unassembled WGS sequence"/>
</dbReference>